<dbReference type="InterPro" id="IPR031416">
    <property type="entry name" value="Med26_C"/>
</dbReference>
<dbReference type="SUPFAM" id="SSF47676">
    <property type="entry name" value="Conserved domain common to transcription factors TFIIS, elongin A, CRSP70"/>
    <property type="match status" value="1"/>
</dbReference>
<dbReference type="AlphaFoldDB" id="A0A6J2W9Q7"/>
<feature type="region of interest" description="Disordered" evidence="11">
    <location>
        <begin position="277"/>
        <end position="296"/>
    </location>
</feature>
<keyword evidence="6" id="KW-0804">Transcription</keyword>
<feature type="compositionally biased region" description="Basic and acidic residues" evidence="11">
    <location>
        <begin position="333"/>
        <end position="350"/>
    </location>
</feature>
<feature type="compositionally biased region" description="Polar residues" evidence="11">
    <location>
        <begin position="210"/>
        <end position="228"/>
    </location>
</feature>
<feature type="compositionally biased region" description="Polar residues" evidence="11">
    <location>
        <begin position="453"/>
        <end position="462"/>
    </location>
</feature>
<sequence>MSAALVTPKQLRDRLLRAIDAQRNIHNMAAVLEVISSLEKYPITREALEETRLGKLINEVRKRTRDEDLAKRAKKLLRNWQKLIEPAQNEVALREFSGTPVSANGDSLSPPSLSSGSDVTSSGLGTAAHLHNAHAPKPETASHRKRKAERQEGWHAPTSTSKISTNEKDRAEVSTNGTAESLERRPPLHRASVDCLHNEKPSRIPVSTVRPHSSSPTLHTKQASTSPSLRKPVLLQQQQQQQRQVNIDVAASGRGQQPPKSSSNPRGMTQDVLAKGKTLPSTKVTHPVPVHSPRCLESTGLLPASVPLSSATQTSHTDGLRNSQASFQREGHAYTDPSHQHNDRVLESKQDSQQNSRPAPLPPRPGLLGEVENVDGDLKSVERKRRKYRSRDYGVNLAGQPTEDVSKPVRLKDRKLTFDPLTRQIKPLAQKESNQREEEPAVTLNHRTDPPVKQNTPAPVASPFQQTNWKELSRNEIVQSYLNLQNNVLSSSGTHTPGAHFFMTEFLKHEDHHGEESRATHSLVPDPPVLDLPGVTREVTAQDLHRIHTDRWPGVNGCYDTRDNWYDWTQCICLDPHGDESRLNILPYVCLD</sequence>
<evidence type="ECO:0000256" key="6">
    <source>
        <dbReference type="ARBA" id="ARBA00023163"/>
    </source>
</evidence>
<dbReference type="PANTHER" id="PTHR15201:SF1">
    <property type="entry name" value="MEDIATOR OF RNA POLYMERASE II TRANSCRIPTION SUBUNIT 26"/>
    <property type="match status" value="1"/>
</dbReference>
<evidence type="ECO:0000313" key="14">
    <source>
        <dbReference type="RefSeq" id="XP_030640086.1"/>
    </source>
</evidence>
<gene>
    <name evidence="14" type="primary">LOC115820600</name>
</gene>
<dbReference type="SMART" id="SM00509">
    <property type="entry name" value="TFS2N"/>
    <property type="match status" value="1"/>
</dbReference>
<dbReference type="Pfam" id="PF15694">
    <property type="entry name" value="Med26_M"/>
    <property type="match status" value="1"/>
</dbReference>
<evidence type="ECO:0000256" key="2">
    <source>
        <dbReference type="ARBA" id="ARBA00009681"/>
    </source>
</evidence>
<dbReference type="FunFam" id="1.20.930.10:FF:000008">
    <property type="entry name" value="mediator of RNA polymerase II transcription subunit 26"/>
    <property type="match status" value="1"/>
</dbReference>
<evidence type="ECO:0000256" key="1">
    <source>
        <dbReference type="ARBA" id="ARBA00004123"/>
    </source>
</evidence>
<evidence type="ECO:0000313" key="13">
    <source>
        <dbReference type="Proteomes" id="UP000504632"/>
    </source>
</evidence>
<dbReference type="InterPro" id="IPR017923">
    <property type="entry name" value="TFIIS_N"/>
</dbReference>
<evidence type="ECO:0000256" key="10">
    <source>
        <dbReference type="PROSITE-ProRule" id="PRU00649"/>
    </source>
</evidence>
<dbReference type="CDD" id="cd00183">
    <property type="entry name" value="TFIIS_I"/>
    <property type="match status" value="1"/>
</dbReference>
<dbReference type="RefSeq" id="XP_030640086.1">
    <property type="nucleotide sequence ID" value="XM_030784226.1"/>
</dbReference>
<dbReference type="OrthoDB" id="550309at2759"/>
<feature type="domain" description="TFIIS N-terminal" evidence="12">
    <location>
        <begin position="10"/>
        <end position="87"/>
    </location>
</feature>
<accession>A0A6J2W9Q7</accession>
<dbReference type="Proteomes" id="UP000504632">
    <property type="component" value="Chromosome 9"/>
</dbReference>
<dbReference type="GO" id="GO:0005654">
    <property type="term" value="C:nucleoplasm"/>
    <property type="evidence" value="ECO:0007669"/>
    <property type="project" value="UniProtKB-ARBA"/>
</dbReference>
<keyword evidence="4" id="KW-0805">Transcription regulation</keyword>
<comment type="subcellular location">
    <subcellularLocation>
        <location evidence="1 10">Nucleus</location>
    </subcellularLocation>
</comment>
<protein>
    <recommendedName>
        <fullName evidence="3">Mediator of RNA polymerase II transcription subunit 26</fullName>
    </recommendedName>
    <alternativeName>
        <fullName evidence="8">Cofactor required for Sp1 transcriptional activation subunit 7</fullName>
    </alternativeName>
    <alternativeName>
        <fullName evidence="9">Mediator complex subunit 26</fullName>
    </alternativeName>
</protein>
<dbReference type="InParanoid" id="A0A6J2W9Q7"/>
<dbReference type="InterPro" id="IPR042376">
    <property type="entry name" value="MED26"/>
</dbReference>
<organism evidence="13 14">
    <name type="scientific">Chanos chanos</name>
    <name type="common">Milkfish</name>
    <name type="synonym">Mugil chanos</name>
    <dbReference type="NCBI Taxonomy" id="29144"/>
    <lineage>
        <taxon>Eukaryota</taxon>
        <taxon>Metazoa</taxon>
        <taxon>Chordata</taxon>
        <taxon>Craniata</taxon>
        <taxon>Vertebrata</taxon>
        <taxon>Euteleostomi</taxon>
        <taxon>Actinopterygii</taxon>
        <taxon>Neopterygii</taxon>
        <taxon>Teleostei</taxon>
        <taxon>Ostariophysi</taxon>
        <taxon>Gonorynchiformes</taxon>
        <taxon>Chanidae</taxon>
        <taxon>Chanos</taxon>
    </lineage>
</organism>
<evidence type="ECO:0000256" key="3">
    <source>
        <dbReference type="ARBA" id="ARBA00019686"/>
    </source>
</evidence>
<dbReference type="InterPro" id="IPR031417">
    <property type="entry name" value="Med26_Mid"/>
</dbReference>
<dbReference type="Gene3D" id="1.20.930.10">
    <property type="entry name" value="Conserved domain common to transcription factors TFIIS, elongin A, CRSP70"/>
    <property type="match status" value="1"/>
</dbReference>
<evidence type="ECO:0000256" key="5">
    <source>
        <dbReference type="ARBA" id="ARBA00023159"/>
    </source>
</evidence>
<dbReference type="InterPro" id="IPR003617">
    <property type="entry name" value="TFIIS/CRSP70_N_sub"/>
</dbReference>
<reference evidence="14" key="1">
    <citation type="submission" date="2025-08" db="UniProtKB">
        <authorList>
            <consortium name="RefSeq"/>
        </authorList>
    </citation>
    <scope>IDENTIFICATION</scope>
</reference>
<evidence type="ECO:0000256" key="4">
    <source>
        <dbReference type="ARBA" id="ARBA00023015"/>
    </source>
</evidence>
<proteinExistence type="inferred from homology"/>
<dbReference type="GO" id="GO:0010628">
    <property type="term" value="P:positive regulation of gene expression"/>
    <property type="evidence" value="ECO:0007669"/>
    <property type="project" value="TreeGrafter"/>
</dbReference>
<feature type="compositionally biased region" description="Low complexity" evidence="11">
    <location>
        <begin position="105"/>
        <end position="126"/>
    </location>
</feature>
<comment type="similarity">
    <text evidence="2">Belongs to the Mediator complex subunit 26 family.</text>
</comment>
<name>A0A6J2W9Q7_CHACN</name>
<evidence type="ECO:0000256" key="9">
    <source>
        <dbReference type="ARBA" id="ARBA00031968"/>
    </source>
</evidence>
<dbReference type="Pfam" id="PF08711">
    <property type="entry name" value="Med26"/>
    <property type="match status" value="1"/>
</dbReference>
<dbReference type="InterPro" id="IPR035441">
    <property type="entry name" value="TFIIS/LEDGF_dom_sf"/>
</dbReference>
<evidence type="ECO:0000256" key="8">
    <source>
        <dbReference type="ARBA" id="ARBA00030125"/>
    </source>
</evidence>
<keyword evidence="5" id="KW-0010">Activator</keyword>
<feature type="region of interest" description="Disordered" evidence="11">
    <location>
        <begin position="416"/>
        <end position="462"/>
    </location>
</feature>
<dbReference type="PANTHER" id="PTHR15201">
    <property type="entry name" value="CRSP70"/>
    <property type="match status" value="1"/>
</dbReference>
<dbReference type="GO" id="GO:0003712">
    <property type="term" value="F:transcription coregulator activity"/>
    <property type="evidence" value="ECO:0007669"/>
    <property type="project" value="TreeGrafter"/>
</dbReference>
<dbReference type="Pfam" id="PF15693">
    <property type="entry name" value="Med26_C"/>
    <property type="match status" value="1"/>
</dbReference>
<evidence type="ECO:0000259" key="12">
    <source>
        <dbReference type="PROSITE" id="PS51319"/>
    </source>
</evidence>
<keyword evidence="13" id="KW-1185">Reference proteome</keyword>
<dbReference type="GO" id="GO:0006357">
    <property type="term" value="P:regulation of transcription by RNA polymerase II"/>
    <property type="evidence" value="ECO:0007669"/>
    <property type="project" value="InterPro"/>
</dbReference>
<evidence type="ECO:0000256" key="11">
    <source>
        <dbReference type="SAM" id="MobiDB-lite"/>
    </source>
</evidence>
<feature type="region of interest" description="Disordered" evidence="11">
    <location>
        <begin position="101"/>
        <end position="245"/>
    </location>
</feature>
<evidence type="ECO:0000256" key="7">
    <source>
        <dbReference type="ARBA" id="ARBA00023242"/>
    </source>
</evidence>
<feature type="region of interest" description="Disordered" evidence="11">
    <location>
        <begin position="333"/>
        <end position="385"/>
    </location>
</feature>
<dbReference type="GO" id="GO:0016592">
    <property type="term" value="C:mediator complex"/>
    <property type="evidence" value="ECO:0007669"/>
    <property type="project" value="InterPro"/>
</dbReference>
<dbReference type="GO" id="GO:0070847">
    <property type="term" value="C:core mediator complex"/>
    <property type="evidence" value="ECO:0007669"/>
    <property type="project" value="TreeGrafter"/>
</dbReference>
<keyword evidence="7 10" id="KW-0539">Nucleus</keyword>
<dbReference type="PROSITE" id="PS51319">
    <property type="entry name" value="TFIIS_N"/>
    <property type="match status" value="1"/>
</dbReference>
<dbReference type="GeneID" id="115820600"/>